<dbReference type="Gene3D" id="1.10.3450.20">
    <property type="match status" value="1"/>
</dbReference>
<feature type="region of interest" description="Disordered" evidence="8">
    <location>
        <begin position="958"/>
        <end position="981"/>
    </location>
</feature>
<evidence type="ECO:0008006" key="11">
    <source>
        <dbReference type="Google" id="ProtNLM"/>
    </source>
</evidence>
<comment type="caution">
    <text evidence="9">The sequence shown here is derived from an EMBL/GenBank/DDBJ whole genome shotgun (WGS) entry which is preliminary data.</text>
</comment>
<keyword evidence="7" id="KW-0539">Nucleus</keyword>
<sequence length="1215" mass="120044">MDIDLPSFAAGQHRASLEEELGAVFAALLADSKGAKDVVADIHEVCARRAEALRAEAAEQLHRPARHMALKAVADEMEAQAATWQLLFCLHCDEAAPAGEGGSMVRDAGGAVLYRQRLADTVVTEPELARCARVVAWLESLAEEAQRRGGGGGGAGGPGGGGGGGASFQPLEALWYETKTEMRAGTGSVVAELDPDAPSRTGRPLHPGNARSQERLMGRVWQLLRAGKAPEVQELCAAVGQPWRAAALGGGGPWGALPVGAVAAEADEAVGEDVQAEELADEVANGAGTLLGLWRWAALQAAGGGGGGADGAFRLERGVFGQLGDSAAAAAPACGSWEDFAWSYCRSWLESQLSRAVPPEPHSAADLVAGDAVAAALARCGVPPAAAQRSVEAAMSAVLGTAAGAGAASGGAAAGAAAAAAAAAAATAVAAAQRDGAAAPAAAAAVAAANAAASVAAAAGRARRRRLRGHSLRAVQGLLVAGDMGDLTAHLYGALVDRAAAGGGAAGGADAAASGGGDDVGGGAATNPERRWRATALAAHMLLALEGLGVLGGGGGGGGGGGAGGGGGGAAAMLVDPFEAHKTSDLAQRLLTYYAATLLERGQLGLAPPYLCCLRPGLRGQLTGELLAAHMRRLAGLAAPDADASSSSAAAAAEAAAAGRAAADAECYGAYLALEHWFRRCWERQAQPAAALASCLATDIRPNELRLQLATFAVSCRHSAAYGPAARARVARWLAYPYIAALQAATAEDEERRAAATAADGAAAAAAESDVAAREAALLAGAAAGLDPLAALDVLDFANCCCCELALGDDVTAGAGQLLFDEVLPPGIDDAALLIAESLESGERSAASAAAGEGGEAAADGGAALRLAAALRAQAAELAGWRLYFGLDGQLARWLSRHEMAGAGEAAALAADGCALLHDYLEQLLAPGWMRSLAGCSRALEAAAAAGGGAVRVSLSVTSPPGPGAAQVPSQGAGGGGWGQPTAPYPELQGAALLEFQLALESGLRRAAASLAAAAPSAAQSGAAAAGPAPVIEVAVEGPAAEGAPLPQGHVTVHLAAAADPRSWAALVSLLCGAVRGGLPGVPPLLLVALQADRATSLAVCRRCCVGQAVMRCAALRLSLVALGADAESAATGPQLLEMLAAPPEAAAATASSSPDTASGAAAADDLVAAAAAGNGPGGLLELLAPGQLQQLLAVEADTVVRHLRNRQAGRRLRE</sequence>
<keyword evidence="2" id="KW-0813">Transport</keyword>
<dbReference type="GO" id="GO:0006606">
    <property type="term" value="P:protein import into nucleus"/>
    <property type="evidence" value="ECO:0007669"/>
    <property type="project" value="TreeGrafter"/>
</dbReference>
<evidence type="ECO:0000256" key="5">
    <source>
        <dbReference type="ARBA" id="ARBA00023010"/>
    </source>
</evidence>
<proteinExistence type="predicted"/>
<dbReference type="Pfam" id="PF04121">
    <property type="entry name" value="Nup84_Nup100"/>
    <property type="match status" value="1"/>
</dbReference>
<evidence type="ECO:0000256" key="8">
    <source>
        <dbReference type="SAM" id="MobiDB-lite"/>
    </source>
</evidence>
<protein>
    <recommendedName>
        <fullName evidence="11">Nuclear pore complex protein</fullName>
    </recommendedName>
</protein>
<feature type="region of interest" description="Disordered" evidence="8">
    <location>
        <begin position="189"/>
        <end position="212"/>
    </location>
</feature>
<dbReference type="GO" id="GO:0031080">
    <property type="term" value="C:nuclear pore outer ring"/>
    <property type="evidence" value="ECO:0007669"/>
    <property type="project" value="TreeGrafter"/>
</dbReference>
<dbReference type="Proteomes" id="UP000650467">
    <property type="component" value="Unassembled WGS sequence"/>
</dbReference>
<keyword evidence="3" id="KW-0509">mRNA transport</keyword>
<dbReference type="OrthoDB" id="546417at2759"/>
<name>A0A835WFB2_CHLIN</name>
<dbReference type="GO" id="GO:0017056">
    <property type="term" value="F:structural constituent of nuclear pore"/>
    <property type="evidence" value="ECO:0007669"/>
    <property type="project" value="InterPro"/>
</dbReference>
<reference evidence="9" key="1">
    <citation type="journal article" date="2020" name="bioRxiv">
        <title>Comparative genomics of Chlamydomonas.</title>
        <authorList>
            <person name="Craig R.J."/>
            <person name="Hasan A.R."/>
            <person name="Ness R.W."/>
            <person name="Keightley P.D."/>
        </authorList>
    </citation>
    <scope>NUCLEOTIDE SEQUENCE</scope>
    <source>
        <strain evidence="9">SAG 7.73</strain>
    </source>
</reference>
<evidence type="ECO:0000256" key="2">
    <source>
        <dbReference type="ARBA" id="ARBA00022448"/>
    </source>
</evidence>
<keyword evidence="6" id="KW-0906">Nuclear pore complex</keyword>
<organism evidence="9 10">
    <name type="scientific">Chlamydomonas incerta</name>
    <dbReference type="NCBI Taxonomy" id="51695"/>
    <lineage>
        <taxon>Eukaryota</taxon>
        <taxon>Viridiplantae</taxon>
        <taxon>Chlorophyta</taxon>
        <taxon>core chlorophytes</taxon>
        <taxon>Chlorophyceae</taxon>
        <taxon>CS clade</taxon>
        <taxon>Chlamydomonadales</taxon>
        <taxon>Chlamydomonadaceae</taxon>
        <taxon>Chlamydomonas</taxon>
    </lineage>
</organism>
<evidence type="ECO:0000313" key="10">
    <source>
        <dbReference type="Proteomes" id="UP000650467"/>
    </source>
</evidence>
<keyword evidence="10" id="KW-1185">Reference proteome</keyword>
<dbReference type="PANTHER" id="PTHR13003">
    <property type="entry name" value="NUP107-RELATED"/>
    <property type="match status" value="1"/>
</dbReference>
<evidence type="ECO:0000256" key="1">
    <source>
        <dbReference type="ARBA" id="ARBA00004567"/>
    </source>
</evidence>
<evidence type="ECO:0000256" key="4">
    <source>
        <dbReference type="ARBA" id="ARBA00022927"/>
    </source>
</evidence>
<dbReference type="InterPro" id="IPR007252">
    <property type="entry name" value="Nup84/Nup107"/>
</dbReference>
<dbReference type="GO" id="GO:0000973">
    <property type="term" value="P:post-transcriptional tethering of RNA polymerase II gene DNA at nuclear periphery"/>
    <property type="evidence" value="ECO:0007669"/>
    <property type="project" value="TreeGrafter"/>
</dbReference>
<evidence type="ECO:0000256" key="6">
    <source>
        <dbReference type="ARBA" id="ARBA00023132"/>
    </source>
</evidence>
<accession>A0A835WFB2</accession>
<keyword evidence="5" id="KW-0811">Translocation</keyword>
<keyword evidence="4" id="KW-0653">Protein transport</keyword>
<gene>
    <name evidence="9" type="ORF">HXX76_000816</name>
</gene>
<evidence type="ECO:0000256" key="3">
    <source>
        <dbReference type="ARBA" id="ARBA00022816"/>
    </source>
</evidence>
<dbReference type="EMBL" id="JAEHOC010000001">
    <property type="protein sequence ID" value="KAG2446224.1"/>
    <property type="molecule type" value="Genomic_DNA"/>
</dbReference>
<dbReference type="GO" id="GO:0006406">
    <property type="term" value="P:mRNA export from nucleus"/>
    <property type="evidence" value="ECO:0007669"/>
    <property type="project" value="TreeGrafter"/>
</dbReference>
<comment type="subcellular location">
    <subcellularLocation>
        <location evidence="1">Nucleus</location>
        <location evidence="1">Nuclear pore complex</location>
    </subcellularLocation>
</comment>
<evidence type="ECO:0000313" key="9">
    <source>
        <dbReference type="EMBL" id="KAG2446224.1"/>
    </source>
</evidence>
<dbReference type="AlphaFoldDB" id="A0A835WFB2"/>
<dbReference type="PANTHER" id="PTHR13003:SF2">
    <property type="entry name" value="NUCLEAR PORE COMPLEX PROTEIN NUP107"/>
    <property type="match status" value="1"/>
</dbReference>
<evidence type="ECO:0000256" key="7">
    <source>
        <dbReference type="ARBA" id="ARBA00023242"/>
    </source>
</evidence>